<dbReference type="Proteomes" id="UP001595698">
    <property type="component" value="Unassembled WGS sequence"/>
</dbReference>
<gene>
    <name evidence="4" type="ORF">ACFOYY_00440</name>
</gene>
<dbReference type="SUPFAM" id="SSF52540">
    <property type="entry name" value="P-loop containing nucleoside triphosphate hydrolases"/>
    <property type="match status" value="1"/>
</dbReference>
<proteinExistence type="predicted"/>
<dbReference type="RefSeq" id="WP_386186736.1">
    <property type="nucleotide sequence ID" value="NZ_JBHSBC010000001.1"/>
</dbReference>
<protein>
    <submittedName>
        <fullName evidence="4">NACHT domain-containing protein</fullName>
    </submittedName>
</protein>
<evidence type="ECO:0000256" key="2">
    <source>
        <dbReference type="ARBA" id="ARBA00022840"/>
    </source>
</evidence>
<evidence type="ECO:0000313" key="5">
    <source>
        <dbReference type="Proteomes" id="UP001595698"/>
    </source>
</evidence>
<keyword evidence="2" id="KW-0067">ATP-binding</keyword>
<organism evidence="4 5">
    <name type="scientific">Streptosporangium jomthongense</name>
    <dbReference type="NCBI Taxonomy" id="1193683"/>
    <lineage>
        <taxon>Bacteria</taxon>
        <taxon>Bacillati</taxon>
        <taxon>Actinomycetota</taxon>
        <taxon>Actinomycetes</taxon>
        <taxon>Streptosporangiales</taxon>
        <taxon>Streptosporangiaceae</taxon>
        <taxon>Streptosporangium</taxon>
    </lineage>
</organism>
<comment type="caution">
    <text evidence="4">The sequence shown here is derived from an EMBL/GenBank/DDBJ whole genome shotgun (WGS) entry which is preliminary data.</text>
</comment>
<evidence type="ECO:0000313" key="4">
    <source>
        <dbReference type="EMBL" id="MFC3978573.1"/>
    </source>
</evidence>
<dbReference type="InterPro" id="IPR054547">
    <property type="entry name" value="NNH1"/>
</dbReference>
<dbReference type="Pfam" id="PF05729">
    <property type="entry name" value="NACHT"/>
    <property type="match status" value="1"/>
</dbReference>
<dbReference type="PANTHER" id="PTHR46844:SF1">
    <property type="entry name" value="SLR5058 PROTEIN"/>
    <property type="match status" value="1"/>
</dbReference>
<dbReference type="InterPro" id="IPR032675">
    <property type="entry name" value="LRR_dom_sf"/>
</dbReference>
<dbReference type="InterPro" id="IPR027417">
    <property type="entry name" value="P-loop_NTPase"/>
</dbReference>
<sequence length="1127" mass="123720">MSGLEAVVAAAGRAVAERALREGLAARAAKAERDADLSELIRAGFPDRFVRRSLERQLAAIADGVERRIAVLAEQEYGGLTENDRTAVLHEVVAALESADLSDRALMAADMDPVKLAKDLRKGLGDPARQLGEAGARLYDVLLDECLDCLLRIVRQLPQYLPRAATEALSRLSAVEERIAALGQQVASGLARLPARSLDAPTGTQDDAEFERRYLEHLGTTLDEVELFGVRVENYRPRATLSVAYISLNVSLEDRSRERVPERMRFADLTDLPGAGGGYEAATLRVESALGRSRRVLLRGDAGSGKSTLLRWLSVTAARNGFFGDLAPWKGRVPLFVKLRSHPSGRLPGPEDVLADVAAPLAGRMPEGWAHRILDAGRALLLVDGVDELAVRHRPAVRQWLGGLLAAYPGTVTVVTSRPAAADARWLAEEGFSPVLLEPMTPADLRELVRQWHVAMRGSRSLPCAPERLDEYEGALLARFESSPHLRALASTPLLAAMLCALNLDRGKQLPRNRMGLYEAALELLLERRDAERGIAVEVTLEPEQKVRILQDLAWRLTMLGRSELSSATALKRVEERIGTMPRVEAPARAVLDHLLQRSGVIREPVPGRIDFVHRTVQEYLAAKQAADDADVEPLVERAHLDQWRETVVMAAGHANAPVRRELLGGLLDRIDGRDRHARRLRLLVAGCLETIQELPRDLEERVEACLAEVIPPRNAAEARVLALAGEEVLRRLPDDLGGLSQARAVATVRTCWLVNGPRALRRLAGYRDDPRGKVQEELVAGWDYFDPDHYATEVLADAPLLDERLEVDNPRLLGSLHRLERLRSLHVSCPVSGGLDFLRGLPRLRGLTVYSMDSMDSMDEADLGAVGTLTGLEWLSIDVESSLPADLEPLTRLSALEDLILQGRGFTGDLAFLDRMPRLDILTLAGLALIDDFGPIARQTELRSLHLHQAPHLKDLRFLADLPRLGSFALSGGDVAGGLRVLADHCPRLRSVSLWDTTVDDLDALDAFDDLFLLRLGTCPVRDLSPLARRRGLESLTLYETPASDLGPLAELSKLEFLSLERSSQVTDLSPLASLTELRSVSVRGMTSDLDLAPLAGKPGLRVIADPTQKFRNAHLLHRSAKIERS</sequence>
<dbReference type="Gene3D" id="3.80.10.10">
    <property type="entry name" value="Ribonuclease Inhibitor"/>
    <property type="match status" value="1"/>
</dbReference>
<dbReference type="EMBL" id="JBHSBC010000001">
    <property type="protein sequence ID" value="MFC3978573.1"/>
    <property type="molecule type" value="Genomic_DNA"/>
</dbReference>
<dbReference type="InterPro" id="IPR007111">
    <property type="entry name" value="NACHT_NTPase"/>
</dbReference>
<evidence type="ECO:0000256" key="1">
    <source>
        <dbReference type="ARBA" id="ARBA00022741"/>
    </source>
</evidence>
<evidence type="ECO:0000259" key="3">
    <source>
        <dbReference type="PROSITE" id="PS50837"/>
    </source>
</evidence>
<dbReference type="PANTHER" id="PTHR46844">
    <property type="entry name" value="SLR5058 PROTEIN"/>
    <property type="match status" value="1"/>
</dbReference>
<dbReference type="Gene3D" id="3.40.50.300">
    <property type="entry name" value="P-loop containing nucleotide triphosphate hydrolases"/>
    <property type="match status" value="1"/>
</dbReference>
<reference evidence="5" key="1">
    <citation type="journal article" date="2019" name="Int. J. Syst. Evol. Microbiol.">
        <title>The Global Catalogue of Microorganisms (GCM) 10K type strain sequencing project: providing services to taxonomists for standard genome sequencing and annotation.</title>
        <authorList>
            <consortium name="The Broad Institute Genomics Platform"/>
            <consortium name="The Broad Institute Genome Sequencing Center for Infectious Disease"/>
            <person name="Wu L."/>
            <person name="Ma J."/>
        </authorList>
    </citation>
    <scope>NUCLEOTIDE SEQUENCE [LARGE SCALE GENOMIC DNA]</scope>
    <source>
        <strain evidence="5">TBRC 7912</strain>
    </source>
</reference>
<keyword evidence="1" id="KW-0547">Nucleotide-binding</keyword>
<name>A0ABV8ETA4_9ACTN</name>
<dbReference type="Pfam" id="PF22733">
    <property type="entry name" value="NNH1"/>
    <property type="match status" value="1"/>
</dbReference>
<keyword evidence="5" id="KW-1185">Reference proteome</keyword>
<feature type="domain" description="NACHT" evidence="3">
    <location>
        <begin position="294"/>
        <end position="628"/>
    </location>
</feature>
<dbReference type="SUPFAM" id="SSF52058">
    <property type="entry name" value="L domain-like"/>
    <property type="match status" value="1"/>
</dbReference>
<accession>A0ABV8ETA4</accession>
<dbReference type="PROSITE" id="PS50837">
    <property type="entry name" value="NACHT"/>
    <property type="match status" value="1"/>
</dbReference>